<feature type="region of interest" description="Disordered" evidence="2">
    <location>
        <begin position="216"/>
        <end position="242"/>
    </location>
</feature>
<name>A0ABQ5HYY0_9ASTR</name>
<dbReference type="EMBL" id="BQNB010020168">
    <property type="protein sequence ID" value="GJT93055.1"/>
    <property type="molecule type" value="Genomic_DNA"/>
</dbReference>
<organism evidence="3 4">
    <name type="scientific">Tanacetum coccineum</name>
    <dbReference type="NCBI Taxonomy" id="301880"/>
    <lineage>
        <taxon>Eukaryota</taxon>
        <taxon>Viridiplantae</taxon>
        <taxon>Streptophyta</taxon>
        <taxon>Embryophyta</taxon>
        <taxon>Tracheophyta</taxon>
        <taxon>Spermatophyta</taxon>
        <taxon>Magnoliopsida</taxon>
        <taxon>eudicotyledons</taxon>
        <taxon>Gunneridae</taxon>
        <taxon>Pentapetalae</taxon>
        <taxon>asterids</taxon>
        <taxon>campanulids</taxon>
        <taxon>Asterales</taxon>
        <taxon>Asteraceae</taxon>
        <taxon>Asteroideae</taxon>
        <taxon>Anthemideae</taxon>
        <taxon>Anthemidinae</taxon>
        <taxon>Tanacetum</taxon>
    </lineage>
</organism>
<reference evidence="3" key="2">
    <citation type="submission" date="2022-01" db="EMBL/GenBank/DDBJ databases">
        <authorList>
            <person name="Yamashiro T."/>
            <person name="Shiraishi A."/>
            <person name="Satake H."/>
            <person name="Nakayama K."/>
        </authorList>
    </citation>
    <scope>NUCLEOTIDE SEQUENCE</scope>
</reference>
<comment type="caution">
    <text evidence="3">The sequence shown here is derived from an EMBL/GenBank/DDBJ whole genome shotgun (WGS) entry which is preliminary data.</text>
</comment>
<dbReference type="Proteomes" id="UP001151760">
    <property type="component" value="Unassembled WGS sequence"/>
</dbReference>
<evidence type="ECO:0000256" key="2">
    <source>
        <dbReference type="SAM" id="MobiDB-lite"/>
    </source>
</evidence>
<evidence type="ECO:0000256" key="1">
    <source>
        <dbReference type="SAM" id="Coils"/>
    </source>
</evidence>
<keyword evidence="1" id="KW-0175">Coiled coil</keyword>
<evidence type="ECO:0000313" key="4">
    <source>
        <dbReference type="Proteomes" id="UP001151760"/>
    </source>
</evidence>
<feature type="coiled-coil region" evidence="1">
    <location>
        <begin position="142"/>
        <end position="169"/>
    </location>
</feature>
<sequence>MDQDSAHMVAASKVPLLKPGEYEIWRMRIEQYIQMIDYALWEVIENGATLPKTKIVEGVMTEMPITTAEEKAQRRLEVKARSTLMMGIPNEHQLKFNSIKDAKKLLEAVEKRFGGNAATRKTQRNLLKQQYENFTAPSSEMLDQTFDRLQKLVSQLELLDEKLSQEDVNQKLLRSLSPEWNTHAVVWRNKADLDTMSMDDLYNNLKVYEPEVKGMSSSSSSTQNMAFVSSSNNNTSSTNEAVNTAHGVSTASTQVNAANSTNIDNLSDAVICAFFASQPNSPQLVHEDLQQIHPDDMEEMDLRWQMAMLTMRATTPQHYVLEILVLNLS</sequence>
<reference evidence="3" key="1">
    <citation type="journal article" date="2022" name="Int. J. Mol. Sci.">
        <title>Draft Genome of Tanacetum Coccineum: Genomic Comparison of Closely Related Tanacetum-Family Plants.</title>
        <authorList>
            <person name="Yamashiro T."/>
            <person name="Shiraishi A."/>
            <person name="Nakayama K."/>
            <person name="Satake H."/>
        </authorList>
    </citation>
    <scope>NUCLEOTIDE SEQUENCE</scope>
</reference>
<dbReference type="Pfam" id="PF14223">
    <property type="entry name" value="Retrotran_gag_2"/>
    <property type="match status" value="1"/>
</dbReference>
<feature type="compositionally biased region" description="Low complexity" evidence="2">
    <location>
        <begin position="229"/>
        <end position="239"/>
    </location>
</feature>
<proteinExistence type="predicted"/>
<gene>
    <name evidence="3" type="ORF">Tco_1081900</name>
</gene>
<dbReference type="PANTHER" id="PTHR35317:SF23">
    <property type="entry name" value="OS04G0629600 PROTEIN"/>
    <property type="match status" value="1"/>
</dbReference>
<keyword evidence="4" id="KW-1185">Reference proteome</keyword>
<evidence type="ECO:0000313" key="3">
    <source>
        <dbReference type="EMBL" id="GJT93055.1"/>
    </source>
</evidence>
<accession>A0ABQ5HYY0</accession>
<dbReference type="PANTHER" id="PTHR35317">
    <property type="entry name" value="OS04G0629600 PROTEIN"/>
    <property type="match status" value="1"/>
</dbReference>
<protein>
    <submittedName>
        <fullName evidence="3">Uncharacterized protein</fullName>
    </submittedName>
</protein>